<proteinExistence type="predicted"/>
<dbReference type="Gene3D" id="3.40.50.300">
    <property type="entry name" value="P-loop containing nucleotide triphosphate hydrolases"/>
    <property type="match status" value="1"/>
</dbReference>
<reference evidence="2" key="1">
    <citation type="submission" date="2017-01" db="EMBL/GenBank/DDBJ databases">
        <authorList>
            <person name="Varghese N."/>
            <person name="Submissions S."/>
        </authorList>
    </citation>
    <scope>NUCLEOTIDE SEQUENCE [LARGE SCALE GENOMIC DNA]</scope>
    <source>
        <strain evidence="2">DSM 18017</strain>
    </source>
</reference>
<name>A0A1N7QRG5_9FLAO</name>
<dbReference type="InterPro" id="IPR027417">
    <property type="entry name" value="P-loop_NTPase"/>
</dbReference>
<dbReference type="OrthoDB" id="796468at2"/>
<sequence length="207" mass="24112">MRKAISSTDLLAKKYDLIEWEGGWYDNFSEPEASGSWFISGHSGNGKTSFMLELAKALSKFDRVLFNSLEEGTSRTMQQAWKRHNVSDCGRSIQLIKEKYEDLKIRLNKRKSPRFIITDSWQYTGMTFEQYLDLKETFPDKLFIWNSQMDGNKPLGKTAIRIQYDADLKIWVEGFKAFSKGRYLGKYYADGLTIWEEGAQKYWSQTG</sequence>
<gene>
    <name evidence="1" type="ORF">SAMN05421786_1158</name>
</gene>
<organism evidence="1 2">
    <name type="scientific">Chryseobacterium ureilyticum</name>
    <dbReference type="NCBI Taxonomy" id="373668"/>
    <lineage>
        <taxon>Bacteria</taxon>
        <taxon>Pseudomonadati</taxon>
        <taxon>Bacteroidota</taxon>
        <taxon>Flavobacteriia</taxon>
        <taxon>Flavobacteriales</taxon>
        <taxon>Weeksellaceae</taxon>
        <taxon>Chryseobacterium group</taxon>
        <taxon>Chryseobacterium</taxon>
    </lineage>
</organism>
<dbReference type="SUPFAM" id="SSF52540">
    <property type="entry name" value="P-loop containing nucleoside triphosphate hydrolases"/>
    <property type="match status" value="1"/>
</dbReference>
<evidence type="ECO:0000313" key="2">
    <source>
        <dbReference type="Proteomes" id="UP000186744"/>
    </source>
</evidence>
<protein>
    <submittedName>
        <fullName evidence="1">Uncharacterized protein</fullName>
    </submittedName>
</protein>
<dbReference type="RefSeq" id="WP_076554094.1">
    <property type="nucleotide sequence ID" value="NZ_FTOL01000015.1"/>
</dbReference>
<dbReference type="EMBL" id="FTOL01000015">
    <property type="protein sequence ID" value="SIT25463.1"/>
    <property type="molecule type" value="Genomic_DNA"/>
</dbReference>
<accession>A0A1N7QRG5</accession>
<dbReference type="STRING" id="373668.SAMN05421786_1158"/>
<evidence type="ECO:0000313" key="1">
    <source>
        <dbReference type="EMBL" id="SIT25463.1"/>
    </source>
</evidence>
<keyword evidence="2" id="KW-1185">Reference proteome</keyword>
<dbReference type="Proteomes" id="UP000186744">
    <property type="component" value="Unassembled WGS sequence"/>
</dbReference>
<dbReference type="AlphaFoldDB" id="A0A1N7QRG5"/>